<gene>
    <name evidence="1" type="ORF">JYE49_07490</name>
</gene>
<dbReference type="EMBL" id="CP068393">
    <property type="protein sequence ID" value="QUC68515.1"/>
    <property type="molecule type" value="Genomic_DNA"/>
</dbReference>
<protein>
    <submittedName>
        <fullName evidence="1">Uncharacterized protein</fullName>
    </submittedName>
</protein>
<evidence type="ECO:0000313" key="2">
    <source>
        <dbReference type="Proteomes" id="UP000682782"/>
    </source>
</evidence>
<proteinExistence type="predicted"/>
<dbReference type="Proteomes" id="UP000682782">
    <property type="component" value="Chromosome"/>
</dbReference>
<accession>A0AC61MZ47</accession>
<name>A0AC61MZ47_9FIRM</name>
<keyword evidence="2" id="KW-1185">Reference proteome</keyword>
<evidence type="ECO:0000313" key="1">
    <source>
        <dbReference type="EMBL" id="QUC68515.1"/>
    </source>
</evidence>
<reference evidence="1" key="1">
    <citation type="submission" date="2021-01" db="EMBL/GenBank/DDBJ databases">
        <title>Complete genome sequence of Clostridiales bacterium R-7.</title>
        <authorList>
            <person name="Mahoney-Kurpe S.C."/>
            <person name="Palevich N."/>
            <person name="Koike S."/>
            <person name="Moon C.D."/>
            <person name="Attwood G.T."/>
        </authorList>
    </citation>
    <scope>NUCLEOTIDE SEQUENCE</scope>
    <source>
        <strain evidence="1">R-7</strain>
    </source>
</reference>
<organism evidence="1 2">
    <name type="scientific">Aristaeella hokkaidonensis</name>
    <dbReference type="NCBI Taxonomy" id="3046382"/>
    <lineage>
        <taxon>Bacteria</taxon>
        <taxon>Bacillati</taxon>
        <taxon>Bacillota</taxon>
        <taxon>Clostridia</taxon>
        <taxon>Eubacteriales</taxon>
        <taxon>Aristaeellaceae</taxon>
        <taxon>Aristaeella</taxon>
    </lineage>
</organism>
<sequence length="760" mass="85871">MKSTEKEKTVYFRDFFTRYQSAIAMIIGLTVIVYLGMYNMAKNTSLRIVGDEFGYWTAGATFVGIDWKSVASYNGYFGYGYGIILAPILKLGVSQTLKYQIAIGANIFMLACIYTLIYRTLKNTKCQPIQAMFIALVSTLYSGNLVYTQFTMAETFILFLYTLLTMSFIAYIKKQKVAYAILLLIIIAILLAAHKRTIALVPVLVLFFISLNLKRKNYRALAAFVLSAILLAASYYVLTKLYQAAIHLNNPSKNQLSGQIGKIKELFTAEGVVKFFIGFLGKTAYSGLASFSIIFVAAIRVVKNTYTEKKAGKIRIITILGLYLLFNLFAMEAISAAFLLNFSGRSDFLTYGRYHDFTISVLIAYELYIGLVKREKLNFLQILFSVFSSVASIFFTIYILPPQNSDGHISVNCPGISLFLERRELLFVLLLINIFVLCIYAILNANLYSLSEKGKNKSKACVVACILSALFVYMAFTSLNSTYSWSVEGCANEEKLAKQIQQDQSIEKIYYYVPDDEYIIEHMQFLLIEKPIICFTDKNILSSLGDNDIVLTTHDSQLISGHYLDEYKIWGSSSYVKAWRSNKTETDLLKKNNLEGVIDYTNINIYEDRIGFTGNGSISLQTNTSAPFTCFSFEMDLCVQDQASFGKADVLNKYVYWQNEMSIIFGLKEKMSFIGITNDGVNSFSSWFDNSLINDGNDHHVYYQFNRGKGILEIDGVKVISTTYPFTTMYNSPDTLLSLGEGLTGWIKNFTYSFETISDQ</sequence>